<keyword evidence="2" id="KW-0175">Coiled coil</keyword>
<name>A0A7S3QFF9_9STRA</name>
<keyword evidence="3" id="KW-0812">Transmembrane</keyword>
<evidence type="ECO:0000313" key="4">
    <source>
        <dbReference type="EMBL" id="CAE0475765.1"/>
    </source>
</evidence>
<feature type="transmembrane region" description="Helical" evidence="3">
    <location>
        <begin position="972"/>
        <end position="992"/>
    </location>
</feature>
<gene>
    <name evidence="4" type="ORF">CDEB00056_LOCUS20618</name>
</gene>
<organism evidence="4">
    <name type="scientific">Chaetoceros debilis</name>
    <dbReference type="NCBI Taxonomy" id="122233"/>
    <lineage>
        <taxon>Eukaryota</taxon>
        <taxon>Sar</taxon>
        <taxon>Stramenopiles</taxon>
        <taxon>Ochrophyta</taxon>
        <taxon>Bacillariophyta</taxon>
        <taxon>Coscinodiscophyceae</taxon>
        <taxon>Chaetocerotophycidae</taxon>
        <taxon>Chaetocerotales</taxon>
        <taxon>Chaetocerotaceae</taxon>
        <taxon>Chaetoceros</taxon>
    </lineage>
</organism>
<dbReference type="GO" id="GO:0098703">
    <property type="term" value="P:calcium ion import across plasma membrane"/>
    <property type="evidence" value="ECO:0007669"/>
    <property type="project" value="TreeGrafter"/>
</dbReference>
<feature type="transmembrane region" description="Helical" evidence="3">
    <location>
        <begin position="1073"/>
        <end position="1096"/>
    </location>
</feature>
<dbReference type="GO" id="GO:0005886">
    <property type="term" value="C:plasma membrane"/>
    <property type="evidence" value="ECO:0007669"/>
    <property type="project" value="TreeGrafter"/>
</dbReference>
<feature type="transmembrane region" description="Helical" evidence="3">
    <location>
        <begin position="879"/>
        <end position="895"/>
    </location>
</feature>
<evidence type="ECO:0000256" key="2">
    <source>
        <dbReference type="SAM" id="Coils"/>
    </source>
</evidence>
<dbReference type="Gene3D" id="2.130.10.10">
    <property type="entry name" value="YVTN repeat-like/Quinoprotein amine dehydrogenase"/>
    <property type="match status" value="3"/>
</dbReference>
<feature type="transmembrane region" description="Helical" evidence="3">
    <location>
        <begin position="946"/>
        <end position="965"/>
    </location>
</feature>
<dbReference type="AlphaFoldDB" id="A0A7S3QFF9"/>
<dbReference type="SUPFAM" id="SSF82171">
    <property type="entry name" value="DPP6 N-terminal domain-like"/>
    <property type="match status" value="1"/>
</dbReference>
<keyword evidence="3" id="KW-1133">Transmembrane helix</keyword>
<feature type="coiled-coil region" evidence="2">
    <location>
        <begin position="1194"/>
        <end position="1232"/>
    </location>
</feature>
<dbReference type="PANTHER" id="PTHR10582:SF2">
    <property type="entry name" value="INACTIVE"/>
    <property type="match status" value="1"/>
</dbReference>
<evidence type="ECO:0000256" key="1">
    <source>
        <dbReference type="ARBA" id="ARBA00022737"/>
    </source>
</evidence>
<dbReference type="PANTHER" id="PTHR10582">
    <property type="entry name" value="TRANSIENT RECEPTOR POTENTIAL ION CHANNEL PROTEIN"/>
    <property type="match status" value="1"/>
</dbReference>
<protein>
    <recommendedName>
        <fullName evidence="5">Ion transport domain-containing protein</fullName>
    </recommendedName>
</protein>
<keyword evidence="3" id="KW-0472">Membrane</keyword>
<evidence type="ECO:0008006" key="5">
    <source>
        <dbReference type="Google" id="ProtNLM"/>
    </source>
</evidence>
<evidence type="ECO:0000256" key="3">
    <source>
        <dbReference type="SAM" id="Phobius"/>
    </source>
</evidence>
<dbReference type="GO" id="GO:0005216">
    <property type="term" value="F:monoatomic ion channel activity"/>
    <property type="evidence" value="ECO:0007669"/>
    <property type="project" value="InterPro"/>
</dbReference>
<dbReference type="InterPro" id="IPR015943">
    <property type="entry name" value="WD40/YVTN_repeat-like_dom_sf"/>
</dbReference>
<reference evidence="4" key="1">
    <citation type="submission" date="2021-01" db="EMBL/GenBank/DDBJ databases">
        <authorList>
            <person name="Corre E."/>
            <person name="Pelletier E."/>
            <person name="Niang G."/>
            <person name="Scheremetjew M."/>
            <person name="Finn R."/>
            <person name="Kale V."/>
            <person name="Holt S."/>
            <person name="Cochrane G."/>
            <person name="Meng A."/>
            <person name="Brown T."/>
            <person name="Cohen L."/>
        </authorList>
    </citation>
    <scope>NUCLEOTIDE SEQUENCE</scope>
    <source>
        <strain evidence="4">MM31A-1</strain>
    </source>
</reference>
<dbReference type="InterPro" id="IPR036322">
    <property type="entry name" value="WD40_repeat_dom_sf"/>
</dbReference>
<dbReference type="EMBL" id="HBIO01026867">
    <property type="protein sequence ID" value="CAE0475765.1"/>
    <property type="molecule type" value="Transcribed_RNA"/>
</dbReference>
<feature type="transmembrane region" description="Helical" evidence="3">
    <location>
        <begin position="907"/>
        <end position="926"/>
    </location>
</feature>
<keyword evidence="1" id="KW-0677">Repeat</keyword>
<sequence>MFSDYYDNGKLVLFSTKDGTSHSERPVSSSFDSLAFSNSSKQLVIDGWRNGCRMFDLEKASLKEHNTKISNDLKQAEGMSLSFCPGDDKLLVGTASGECLLFDSKGSKLLNHSNKGTRIYATVFSPDGMMYAIGTDDLTDIHGTSTGQLVHSFNHGSDSIKFSKDGTRVYCYNPSGTERIYGYNVISGEKLFETSNTSALNPFALIGSDSQMIIGCGNIVRIVDTAVNLKVKELEDVEDCDNCAMSNDGDIIAICDVMKEGISMHNSLGQRIQRFDGSCYSATFSAKGDKLAVGGDDTTVIYAVIKKKQEGSGFEFEERFIIDHTSEGEDGEGTPYIYQVVFFTENGKDRIVSVLSYGDSEQSKIVVHCAEEGGTRLYTDGITIPSEWPAVSMVEMVPNTSDLKVWNTKQHVVYHYADGKVDHKFSFHFQGEIKKASRFSPDGSKLLAVIGKQLRVYKFNAEKGFNARNVDVIAALELSQNDANQIEMSSHNGKNVVAIAFGSGAIDVIAFESDWKEGKALYTIVTNSSYLRSMVFRPNSSSDTCRLIVTCGYKYQSYEIRVSGINPTDPFFLLEKCDNEEVFIKQCAKSSNQKSIPFRRNEDGDTLLQKAFFKGYSKYVEHAITELPEAALALHSIHPKLIESGKWKDVNSIIENCAKKNEIDQFKQILPSPELLTNFEPSREELINIVSCIGTLASYHATDALNTVLDVSANGCIPGLIPGRKVWFLETQNKYTSISTKIEDVFKFLGTFRKQDSIKDSVSNQPPQEEVLLSVESQNDEEKLPLASVSTIPPQNSALIQNLQFMGHEDDKQERIQLNMCRVLLPNLASSEVLGALLDMKEQHQGDSSSLKLFGKRSLRDSINAIWESWGKMMLFRQFLLYFAWLLSITVLAGIRRVNDISATIDGVRICLICSVSVGCFYFTYLEARQAMYEARGISQYFSLSWNLQQLIGLISTFLFVLMELVRPMGDVAIVCGALSQLFGWVNLLYYMRGIEEVAWVVYALLRVIRSMTKFFSILFLVVFSFTLFFWSLELPGQFERLDDVFLKTLLTSFFSEFDPDELINSRFKTFTLLFNLLVLLMIPLICLNAMIAFVGETFADILDDKNAVIAREKANLIMDMYCCMRENRRKDLEEKNVWTFKLELQSTLDKIDGSVPDGEVANKRATKGDIADLSANLKSEITKETVNKLKASTKEMKGKMEEMKGMMEEINTEMKGKMEDMKTETKEMRAEMTLMLQLLQQQQPT</sequence>
<feature type="transmembrane region" description="Helical" evidence="3">
    <location>
        <begin position="1012"/>
        <end position="1033"/>
    </location>
</feature>
<dbReference type="SUPFAM" id="SSF50978">
    <property type="entry name" value="WD40 repeat-like"/>
    <property type="match status" value="1"/>
</dbReference>
<dbReference type="InterPro" id="IPR024862">
    <property type="entry name" value="TRPV"/>
</dbReference>
<accession>A0A7S3QFF9</accession>
<proteinExistence type="predicted"/>